<keyword evidence="3" id="KW-0804">Transcription</keyword>
<accession>A0A5D3BYM8</accession>
<dbReference type="InterPro" id="IPR009057">
    <property type="entry name" value="Homeodomain-like_sf"/>
</dbReference>
<dbReference type="PANTHER" id="PTHR31314">
    <property type="entry name" value="MYB FAMILY TRANSCRIPTION FACTOR PHL7-LIKE"/>
    <property type="match status" value="1"/>
</dbReference>
<reference evidence="6 7" key="1">
    <citation type="submission" date="2019-08" db="EMBL/GenBank/DDBJ databases">
        <title>Draft genome sequences of two oriental melons (Cucumis melo L. var makuwa).</title>
        <authorList>
            <person name="Kwon S.-Y."/>
        </authorList>
    </citation>
    <scope>NUCLEOTIDE SEQUENCE [LARGE SCALE GENOMIC DNA]</scope>
    <source>
        <strain evidence="7">cv. Chang Bougi</strain>
        <tissue evidence="6">Leaf</tissue>
    </source>
</reference>
<name>A0A5D3BYM8_CUCMM</name>
<dbReference type="PANTHER" id="PTHR31314:SF174">
    <property type="entry name" value="OS02G0241200 PROTEIN"/>
    <property type="match status" value="1"/>
</dbReference>
<comment type="subcellular location">
    <subcellularLocation>
        <location evidence="1">Nucleus</location>
    </subcellularLocation>
</comment>
<evidence type="ECO:0000256" key="1">
    <source>
        <dbReference type="ARBA" id="ARBA00004123"/>
    </source>
</evidence>
<evidence type="ECO:0000256" key="4">
    <source>
        <dbReference type="ARBA" id="ARBA00023242"/>
    </source>
</evidence>
<dbReference type="Gene3D" id="1.10.10.60">
    <property type="entry name" value="Homeodomain-like"/>
    <property type="match status" value="1"/>
</dbReference>
<evidence type="ECO:0000256" key="5">
    <source>
        <dbReference type="SAM" id="MobiDB-lite"/>
    </source>
</evidence>
<dbReference type="InterPro" id="IPR046955">
    <property type="entry name" value="PHR1-like"/>
</dbReference>
<dbReference type="InterPro" id="IPR006447">
    <property type="entry name" value="Myb_dom_plants"/>
</dbReference>
<evidence type="ECO:0000256" key="2">
    <source>
        <dbReference type="ARBA" id="ARBA00023015"/>
    </source>
</evidence>
<dbReference type="AlphaFoldDB" id="A0A5D3BYM8"/>
<evidence type="ECO:0000313" key="6">
    <source>
        <dbReference type="EMBL" id="TYK04873.1"/>
    </source>
</evidence>
<dbReference type="NCBIfam" id="TIGR01557">
    <property type="entry name" value="myb_SHAQKYF"/>
    <property type="match status" value="1"/>
</dbReference>
<evidence type="ECO:0000313" key="7">
    <source>
        <dbReference type="Proteomes" id="UP000321947"/>
    </source>
</evidence>
<feature type="region of interest" description="Disordered" evidence="5">
    <location>
        <begin position="1"/>
        <end position="49"/>
    </location>
</feature>
<keyword evidence="2" id="KW-0805">Transcription regulation</keyword>
<protein>
    <submittedName>
        <fullName evidence="6">Putative transcription factor KAN2 isoform X2</fullName>
    </submittedName>
</protein>
<keyword evidence="4" id="KW-0539">Nucleus</keyword>
<dbReference type="SUPFAM" id="SSF46689">
    <property type="entry name" value="Homeodomain-like"/>
    <property type="match status" value="1"/>
</dbReference>
<dbReference type="EMBL" id="SSTD01014011">
    <property type="protein sequence ID" value="TYK04873.1"/>
    <property type="molecule type" value="Genomic_DNA"/>
</dbReference>
<comment type="caution">
    <text evidence="6">The sequence shown here is derived from an EMBL/GenBank/DDBJ whole genome shotgun (WGS) entry which is preliminary data.</text>
</comment>
<dbReference type="Proteomes" id="UP000321947">
    <property type="component" value="Unassembled WGS sequence"/>
</dbReference>
<sequence>MDEGFGEGNSNNSNTSSNNGSMEEVEKEEEFDEQRSRSGHGSVRKYSRSKMPRLRWTPDLHLAFVNAVERLGGQERATPKLVLQLMNVRGLSIAHMYRSKKLDESGQVLSQTMLGRNHIMQMYHRLNHHHHGHIRGHNSNFFSDITKPYHLIKPPYNSSSR</sequence>
<dbReference type="GO" id="GO:0003677">
    <property type="term" value="F:DNA binding"/>
    <property type="evidence" value="ECO:0007669"/>
    <property type="project" value="InterPro"/>
</dbReference>
<gene>
    <name evidence="6" type="ORF">E5676_scaffold143G00660</name>
</gene>
<feature type="compositionally biased region" description="Acidic residues" evidence="5">
    <location>
        <begin position="23"/>
        <end position="32"/>
    </location>
</feature>
<evidence type="ECO:0000256" key="3">
    <source>
        <dbReference type="ARBA" id="ARBA00023163"/>
    </source>
</evidence>
<feature type="compositionally biased region" description="Low complexity" evidence="5">
    <location>
        <begin position="8"/>
        <end position="22"/>
    </location>
</feature>
<proteinExistence type="predicted"/>
<dbReference type="GO" id="GO:0003700">
    <property type="term" value="F:DNA-binding transcription factor activity"/>
    <property type="evidence" value="ECO:0007669"/>
    <property type="project" value="InterPro"/>
</dbReference>
<organism evidence="6 7">
    <name type="scientific">Cucumis melo var. makuwa</name>
    <name type="common">Oriental melon</name>
    <dbReference type="NCBI Taxonomy" id="1194695"/>
    <lineage>
        <taxon>Eukaryota</taxon>
        <taxon>Viridiplantae</taxon>
        <taxon>Streptophyta</taxon>
        <taxon>Embryophyta</taxon>
        <taxon>Tracheophyta</taxon>
        <taxon>Spermatophyta</taxon>
        <taxon>Magnoliopsida</taxon>
        <taxon>eudicotyledons</taxon>
        <taxon>Gunneridae</taxon>
        <taxon>Pentapetalae</taxon>
        <taxon>rosids</taxon>
        <taxon>fabids</taxon>
        <taxon>Cucurbitales</taxon>
        <taxon>Cucurbitaceae</taxon>
        <taxon>Benincaseae</taxon>
        <taxon>Cucumis</taxon>
    </lineage>
</organism>
<dbReference type="GO" id="GO:0005634">
    <property type="term" value="C:nucleus"/>
    <property type="evidence" value="ECO:0007669"/>
    <property type="project" value="UniProtKB-SubCell"/>
</dbReference>